<protein>
    <submittedName>
        <fullName evidence="1">Uncharacterized protein</fullName>
    </submittedName>
</protein>
<organism evidence="1 2">
    <name type="scientific">Sphenodon punctatus</name>
    <name type="common">Tuatara</name>
    <name type="synonym">Hatteria punctata</name>
    <dbReference type="NCBI Taxonomy" id="8508"/>
    <lineage>
        <taxon>Eukaryota</taxon>
        <taxon>Metazoa</taxon>
        <taxon>Chordata</taxon>
        <taxon>Craniata</taxon>
        <taxon>Vertebrata</taxon>
        <taxon>Euteleostomi</taxon>
        <taxon>Lepidosauria</taxon>
        <taxon>Sphenodontia</taxon>
        <taxon>Sphenodontidae</taxon>
        <taxon>Sphenodon</taxon>
    </lineage>
</organism>
<name>A0A8D0GZZ4_SPHPU</name>
<dbReference type="Proteomes" id="UP000694392">
    <property type="component" value="Unplaced"/>
</dbReference>
<evidence type="ECO:0000313" key="1">
    <source>
        <dbReference type="Ensembl" id="ENSSPUP00000012474.1"/>
    </source>
</evidence>
<dbReference type="GO" id="GO:0007099">
    <property type="term" value="P:centriole replication"/>
    <property type="evidence" value="ECO:0007669"/>
    <property type="project" value="TreeGrafter"/>
</dbReference>
<keyword evidence="2" id="KW-1185">Reference proteome</keyword>
<reference evidence="1" key="2">
    <citation type="submission" date="2025-09" db="UniProtKB">
        <authorList>
            <consortium name="Ensembl"/>
        </authorList>
    </citation>
    <scope>IDENTIFICATION</scope>
</reference>
<dbReference type="GO" id="GO:0036064">
    <property type="term" value="C:ciliary basal body"/>
    <property type="evidence" value="ECO:0007669"/>
    <property type="project" value="InterPro"/>
</dbReference>
<proteinExistence type="predicted"/>
<dbReference type="GO" id="GO:0005813">
    <property type="term" value="C:centrosome"/>
    <property type="evidence" value="ECO:0007669"/>
    <property type="project" value="InterPro"/>
</dbReference>
<dbReference type="GeneTree" id="ENSGT00640000091535"/>
<dbReference type="PANTHER" id="PTHR31691:SF1">
    <property type="entry name" value="ROTATIN"/>
    <property type="match status" value="1"/>
</dbReference>
<dbReference type="Ensembl" id="ENSSPUT00000013296.1">
    <property type="protein sequence ID" value="ENSSPUP00000012474.1"/>
    <property type="gene ID" value="ENSSPUG00000009584.1"/>
</dbReference>
<reference evidence="1" key="1">
    <citation type="submission" date="2025-08" db="UniProtKB">
        <authorList>
            <consortium name="Ensembl"/>
        </authorList>
    </citation>
    <scope>IDENTIFICATION</scope>
</reference>
<evidence type="ECO:0000313" key="2">
    <source>
        <dbReference type="Proteomes" id="UP000694392"/>
    </source>
</evidence>
<dbReference type="AlphaFoldDB" id="A0A8D0GZZ4"/>
<sequence>MLREQRKSSEEEHLKWILEVVVKHNQNSLLDLLVQPESQVQDETDDIKTAVRQQLQKELIGLFNVLLLYFMSATGRQDLELTGYFRTQLALKLLQCLRVTNAPHFYGLPSLERTLRGMVHVTALPGWSSYSLTTEPFAICVKYLTG</sequence>
<dbReference type="InterPro" id="IPR030791">
    <property type="entry name" value="Rotatin"/>
</dbReference>
<dbReference type="PANTHER" id="PTHR31691">
    <property type="entry name" value="ROTATIN"/>
    <property type="match status" value="1"/>
</dbReference>
<dbReference type="GO" id="GO:0010457">
    <property type="term" value="P:centriole-centriole cohesion"/>
    <property type="evidence" value="ECO:0007669"/>
    <property type="project" value="TreeGrafter"/>
</dbReference>
<dbReference type="GO" id="GO:0032053">
    <property type="term" value="P:ciliary basal body organization"/>
    <property type="evidence" value="ECO:0007669"/>
    <property type="project" value="TreeGrafter"/>
</dbReference>
<dbReference type="GO" id="GO:0005814">
    <property type="term" value="C:centriole"/>
    <property type="evidence" value="ECO:0007669"/>
    <property type="project" value="TreeGrafter"/>
</dbReference>
<accession>A0A8D0GZZ4</accession>